<evidence type="ECO:0000256" key="3">
    <source>
        <dbReference type="ARBA" id="ARBA00006462"/>
    </source>
</evidence>
<feature type="domain" description="Fringe-like glycosyltransferase" evidence="13">
    <location>
        <begin position="208"/>
        <end position="270"/>
    </location>
</feature>
<comment type="subcellular location">
    <subcellularLocation>
        <location evidence="1">Membrane</location>
        <topology evidence="1">Single-pass type II membrane protein</topology>
    </subcellularLocation>
</comment>
<dbReference type="GO" id="GO:0016263">
    <property type="term" value="F:glycoprotein-N-acetylgalactosamine 3-beta-galactosyltransferase activity"/>
    <property type="evidence" value="ECO:0007669"/>
    <property type="project" value="UniProtKB-EC"/>
</dbReference>
<dbReference type="InterPro" id="IPR026050">
    <property type="entry name" value="C1GALT1/C1GALT1_chp1"/>
</dbReference>
<dbReference type="AlphaFoldDB" id="A0AA39LDB6"/>
<evidence type="ECO:0000259" key="13">
    <source>
        <dbReference type="Pfam" id="PF02434"/>
    </source>
</evidence>
<gene>
    <name evidence="14" type="ORF">NLU13_2304</name>
</gene>
<keyword evidence="15" id="KW-1185">Reference proteome</keyword>
<evidence type="ECO:0000313" key="15">
    <source>
        <dbReference type="Proteomes" id="UP001175261"/>
    </source>
</evidence>
<organism evidence="14 15">
    <name type="scientific">Sarocladium strictum</name>
    <name type="common">Black bundle disease fungus</name>
    <name type="synonym">Acremonium strictum</name>
    <dbReference type="NCBI Taxonomy" id="5046"/>
    <lineage>
        <taxon>Eukaryota</taxon>
        <taxon>Fungi</taxon>
        <taxon>Dikarya</taxon>
        <taxon>Ascomycota</taxon>
        <taxon>Pezizomycotina</taxon>
        <taxon>Sordariomycetes</taxon>
        <taxon>Hypocreomycetidae</taxon>
        <taxon>Hypocreales</taxon>
        <taxon>Sarocladiaceae</taxon>
        <taxon>Sarocladium</taxon>
    </lineage>
</organism>
<protein>
    <recommendedName>
        <fullName evidence="4">N-acetylgalactosaminide beta-1,3-galactosyltransferase</fullName>
        <ecNumber evidence="4">2.4.1.122</ecNumber>
    </recommendedName>
</protein>
<evidence type="ECO:0000313" key="14">
    <source>
        <dbReference type="EMBL" id="KAK0392809.1"/>
    </source>
</evidence>
<dbReference type="EMBL" id="JAPDFR010000001">
    <property type="protein sequence ID" value="KAK0392809.1"/>
    <property type="molecule type" value="Genomic_DNA"/>
</dbReference>
<keyword evidence="9" id="KW-0735">Signal-anchor</keyword>
<evidence type="ECO:0000256" key="9">
    <source>
        <dbReference type="ARBA" id="ARBA00022968"/>
    </source>
</evidence>
<reference evidence="14" key="1">
    <citation type="submission" date="2022-10" db="EMBL/GenBank/DDBJ databases">
        <title>Determination and structural analysis of whole genome sequence of Sarocladium strictum F4-1.</title>
        <authorList>
            <person name="Hu L."/>
            <person name="Jiang Y."/>
        </authorList>
    </citation>
    <scope>NUCLEOTIDE SEQUENCE</scope>
    <source>
        <strain evidence="14">F4-1</strain>
    </source>
</reference>
<keyword evidence="10 12" id="KW-1133">Transmembrane helix</keyword>
<comment type="caution">
    <text evidence="14">The sequence shown here is derived from an EMBL/GenBank/DDBJ whole genome shotgun (WGS) entry which is preliminary data.</text>
</comment>
<evidence type="ECO:0000256" key="2">
    <source>
        <dbReference type="ARBA" id="ARBA00004922"/>
    </source>
</evidence>
<dbReference type="Gene3D" id="3.90.550.50">
    <property type="match status" value="1"/>
</dbReference>
<evidence type="ECO:0000256" key="6">
    <source>
        <dbReference type="ARBA" id="ARBA00022679"/>
    </source>
</evidence>
<dbReference type="GO" id="GO:0016020">
    <property type="term" value="C:membrane"/>
    <property type="evidence" value="ECO:0007669"/>
    <property type="project" value="UniProtKB-SubCell"/>
</dbReference>
<proteinExistence type="inferred from homology"/>
<evidence type="ECO:0000256" key="8">
    <source>
        <dbReference type="ARBA" id="ARBA00022741"/>
    </source>
</evidence>
<keyword evidence="8" id="KW-0547">Nucleotide-binding</keyword>
<dbReference type="Pfam" id="PF02434">
    <property type="entry name" value="Fringe"/>
    <property type="match status" value="1"/>
</dbReference>
<keyword evidence="6" id="KW-0808">Transferase</keyword>
<sequence>MGVRLPKKAQRRLSHLAIVLFVYLSVWYIILPPDSPLRLAIYFNHSRLRSFTARYSYTSYFHSRDAYLYSSPSPYPIDLSSDVGYLIKTGYGTRHRIPEQLEAFRQTGDLLGQEGQNYLVVGDWTAVNATDEATTLGATIHDALKMVLEDKLGLTYETSPRFVKYRNLQRAVDNRDDGKASTLGKSFGWELDALKFVLGMDLLYDKMPNKKWYIILDDDTYLVRPSLHLLLSNLNPQEPLYIGNAVGDYRGRFAHGGSAVVLSAEAMRRLFSRPDVISRAYLDSLEETWGDKLVATTLQKVGVYLDERYNHHFNGEFPAITRIAADRFCSPIVSFHGLRRPGDMVQIGRVLGHASQPVLWGQLWDIFGKFPMEDLAHQDVQVNQDHTGEVDGKTKGWPGIKSADTCKAMCDGDRERCLAWTFIPEEKRCITSQSMIIGAEHAQGKVSGVSWPRVDALRRRCPLLR</sequence>
<keyword evidence="5" id="KW-0328">Glycosyltransferase</keyword>
<evidence type="ECO:0000256" key="11">
    <source>
        <dbReference type="ARBA" id="ARBA00023136"/>
    </source>
</evidence>
<keyword evidence="11 12" id="KW-0472">Membrane</keyword>
<dbReference type="GO" id="GO:0000166">
    <property type="term" value="F:nucleotide binding"/>
    <property type="evidence" value="ECO:0007669"/>
    <property type="project" value="UniProtKB-KW"/>
</dbReference>
<evidence type="ECO:0000256" key="7">
    <source>
        <dbReference type="ARBA" id="ARBA00022692"/>
    </source>
</evidence>
<dbReference type="InterPro" id="IPR003378">
    <property type="entry name" value="Fringe-like_glycosylTrfase"/>
</dbReference>
<dbReference type="PANTHER" id="PTHR23033">
    <property type="entry name" value="BETA1,3-GALACTOSYLTRANSFERASE"/>
    <property type="match status" value="1"/>
</dbReference>
<evidence type="ECO:0000256" key="1">
    <source>
        <dbReference type="ARBA" id="ARBA00004606"/>
    </source>
</evidence>
<dbReference type="EC" id="2.4.1.122" evidence="4"/>
<accession>A0AA39LDB6</accession>
<dbReference type="Proteomes" id="UP001175261">
    <property type="component" value="Unassembled WGS sequence"/>
</dbReference>
<feature type="transmembrane region" description="Helical" evidence="12">
    <location>
        <begin position="12"/>
        <end position="30"/>
    </location>
</feature>
<evidence type="ECO:0000256" key="12">
    <source>
        <dbReference type="SAM" id="Phobius"/>
    </source>
</evidence>
<evidence type="ECO:0000256" key="4">
    <source>
        <dbReference type="ARBA" id="ARBA00012557"/>
    </source>
</evidence>
<comment type="similarity">
    <text evidence="3">Belongs to the glycosyltransferase 31 family. Beta3-Gal-T subfamily.</text>
</comment>
<name>A0AA39LDB6_SARSR</name>
<comment type="pathway">
    <text evidence="2">Protein modification; protein glycosylation.</text>
</comment>
<keyword evidence="7 12" id="KW-0812">Transmembrane</keyword>
<evidence type="ECO:0000256" key="10">
    <source>
        <dbReference type="ARBA" id="ARBA00022989"/>
    </source>
</evidence>
<dbReference type="PANTHER" id="PTHR23033:SF40">
    <property type="entry name" value="APPLE DOMAIN-CONTAINING PROTEIN"/>
    <property type="match status" value="1"/>
</dbReference>
<evidence type="ECO:0000256" key="5">
    <source>
        <dbReference type="ARBA" id="ARBA00022676"/>
    </source>
</evidence>